<comment type="cofactor">
    <cofactor evidence="1">
        <name>pantetheine 4'-phosphate</name>
        <dbReference type="ChEBI" id="CHEBI:47942"/>
    </cofactor>
</comment>
<evidence type="ECO:0000256" key="3">
    <source>
        <dbReference type="ARBA" id="ARBA00022553"/>
    </source>
</evidence>
<dbReference type="GO" id="GO:0005737">
    <property type="term" value="C:cytoplasm"/>
    <property type="evidence" value="ECO:0007669"/>
    <property type="project" value="TreeGrafter"/>
</dbReference>
<dbReference type="InterPro" id="IPR042099">
    <property type="entry name" value="ANL_N_sf"/>
</dbReference>
<dbReference type="GO" id="GO:0044550">
    <property type="term" value="P:secondary metabolite biosynthetic process"/>
    <property type="evidence" value="ECO:0007669"/>
    <property type="project" value="TreeGrafter"/>
</dbReference>
<keyword evidence="2" id="KW-0596">Phosphopantetheine</keyword>
<feature type="domain" description="Carrier" evidence="5">
    <location>
        <begin position="1035"/>
        <end position="1116"/>
    </location>
</feature>
<dbReference type="InterPro" id="IPR023213">
    <property type="entry name" value="CAT-like_dom_sf"/>
</dbReference>
<dbReference type="Pfam" id="PF00501">
    <property type="entry name" value="AMP-binding"/>
    <property type="match status" value="1"/>
</dbReference>
<dbReference type="OrthoDB" id="2472181at2"/>
<dbReference type="NCBIfam" id="TIGR01733">
    <property type="entry name" value="AA-adenyl-dom"/>
    <property type="match status" value="1"/>
</dbReference>
<name>A0A344UB69_9ACTN</name>
<feature type="compositionally biased region" description="Polar residues" evidence="4">
    <location>
        <begin position="1"/>
        <end position="15"/>
    </location>
</feature>
<protein>
    <recommendedName>
        <fullName evidence="5">Carrier domain-containing protein</fullName>
    </recommendedName>
</protein>
<keyword evidence="3" id="KW-0597">Phosphoprotein</keyword>
<dbReference type="Gene3D" id="1.10.1200.10">
    <property type="entry name" value="ACP-like"/>
    <property type="match status" value="1"/>
</dbReference>
<feature type="region of interest" description="Disordered" evidence="4">
    <location>
        <begin position="1"/>
        <end position="64"/>
    </location>
</feature>
<reference evidence="6 7" key="1">
    <citation type="submission" date="2018-01" db="EMBL/GenBank/DDBJ databases">
        <title>Draft genome Sequence of streptomyces globosus LZH-48.</title>
        <authorList>
            <person name="Ran K."/>
            <person name="Li Z."/>
            <person name="Wei S."/>
            <person name="Dong R."/>
        </authorList>
    </citation>
    <scope>NUCLEOTIDE SEQUENCE [LARGE SCALE GENOMIC DNA]</scope>
    <source>
        <strain evidence="6 7">LZH-48</strain>
        <plasmid evidence="6 7">unnamed2</plasmid>
    </source>
</reference>
<feature type="region of interest" description="Disordered" evidence="4">
    <location>
        <begin position="840"/>
        <end position="860"/>
    </location>
</feature>
<dbReference type="GO" id="GO:0031177">
    <property type="term" value="F:phosphopantetheine binding"/>
    <property type="evidence" value="ECO:0007669"/>
    <property type="project" value="TreeGrafter"/>
</dbReference>
<dbReference type="KEGG" id="sgz:C0216_32125"/>
<dbReference type="CDD" id="cd05930">
    <property type="entry name" value="A_NRPS"/>
    <property type="match status" value="1"/>
</dbReference>
<proteinExistence type="predicted"/>
<dbReference type="SUPFAM" id="SSF56801">
    <property type="entry name" value="Acetyl-CoA synthetase-like"/>
    <property type="match status" value="1"/>
</dbReference>
<geneLocation type="plasmid" evidence="6 7">
    <name>unnamed2</name>
</geneLocation>
<dbReference type="Gene3D" id="3.30.300.30">
    <property type="match status" value="1"/>
</dbReference>
<dbReference type="Pfam" id="PF13193">
    <property type="entry name" value="AMP-binding_C"/>
    <property type="match status" value="1"/>
</dbReference>
<gene>
    <name evidence="6" type="ORF">C0216_32125</name>
</gene>
<dbReference type="Gene3D" id="3.30.559.10">
    <property type="entry name" value="Chloramphenicol acetyltransferase-like domain"/>
    <property type="match status" value="1"/>
</dbReference>
<feature type="region of interest" description="Disordered" evidence="4">
    <location>
        <begin position="1002"/>
        <end position="1035"/>
    </location>
</feature>
<dbReference type="PANTHER" id="PTHR45527:SF1">
    <property type="entry name" value="FATTY ACID SYNTHASE"/>
    <property type="match status" value="1"/>
</dbReference>
<dbReference type="SUPFAM" id="SSF52777">
    <property type="entry name" value="CoA-dependent acyltransferases"/>
    <property type="match status" value="1"/>
</dbReference>
<dbReference type="InterPro" id="IPR045851">
    <property type="entry name" value="AMP-bd_C_sf"/>
</dbReference>
<dbReference type="PROSITE" id="PS00455">
    <property type="entry name" value="AMP_BINDING"/>
    <property type="match status" value="1"/>
</dbReference>
<dbReference type="Proteomes" id="UP000252004">
    <property type="component" value="Plasmid unnamed2"/>
</dbReference>
<feature type="region of interest" description="Disordered" evidence="4">
    <location>
        <begin position="942"/>
        <end position="965"/>
    </location>
</feature>
<evidence type="ECO:0000313" key="7">
    <source>
        <dbReference type="Proteomes" id="UP000252004"/>
    </source>
</evidence>
<dbReference type="EMBL" id="CP030864">
    <property type="protein sequence ID" value="AXE28140.1"/>
    <property type="molecule type" value="Genomic_DNA"/>
</dbReference>
<dbReference type="InterPro" id="IPR010071">
    <property type="entry name" value="AA_adenyl_dom"/>
</dbReference>
<dbReference type="PANTHER" id="PTHR45527">
    <property type="entry name" value="NONRIBOSOMAL PEPTIDE SYNTHETASE"/>
    <property type="match status" value="1"/>
</dbReference>
<keyword evidence="7" id="KW-1185">Reference proteome</keyword>
<dbReference type="SUPFAM" id="SSF47336">
    <property type="entry name" value="ACP-like"/>
    <property type="match status" value="1"/>
</dbReference>
<evidence type="ECO:0000313" key="6">
    <source>
        <dbReference type="EMBL" id="AXE28140.1"/>
    </source>
</evidence>
<feature type="compositionally biased region" description="Pro residues" evidence="4">
    <location>
        <begin position="1016"/>
        <end position="1025"/>
    </location>
</feature>
<dbReference type="InterPro" id="IPR009081">
    <property type="entry name" value="PP-bd_ACP"/>
</dbReference>
<evidence type="ECO:0000256" key="4">
    <source>
        <dbReference type="SAM" id="MobiDB-lite"/>
    </source>
</evidence>
<dbReference type="InterPro" id="IPR020845">
    <property type="entry name" value="AMP-binding_CS"/>
</dbReference>
<keyword evidence="6" id="KW-0614">Plasmid</keyword>
<dbReference type="InterPro" id="IPR006162">
    <property type="entry name" value="Ppantetheine_attach_site"/>
</dbReference>
<feature type="region of interest" description="Disordered" evidence="4">
    <location>
        <begin position="226"/>
        <end position="258"/>
    </location>
</feature>
<dbReference type="PROSITE" id="PS00012">
    <property type="entry name" value="PHOSPHOPANTETHEINE"/>
    <property type="match status" value="1"/>
</dbReference>
<organism evidence="6 7">
    <name type="scientific">Streptomyces globosus</name>
    <dbReference type="NCBI Taxonomy" id="68209"/>
    <lineage>
        <taxon>Bacteria</taxon>
        <taxon>Bacillati</taxon>
        <taxon>Actinomycetota</taxon>
        <taxon>Actinomycetes</taxon>
        <taxon>Kitasatosporales</taxon>
        <taxon>Streptomycetaceae</taxon>
        <taxon>Streptomyces</taxon>
    </lineage>
</organism>
<evidence type="ECO:0000256" key="2">
    <source>
        <dbReference type="ARBA" id="ARBA00022450"/>
    </source>
</evidence>
<dbReference type="Pfam" id="PF00550">
    <property type="entry name" value="PP-binding"/>
    <property type="match status" value="1"/>
</dbReference>
<dbReference type="AlphaFoldDB" id="A0A344UB69"/>
<dbReference type="PROSITE" id="PS50075">
    <property type="entry name" value="CARRIER"/>
    <property type="match status" value="1"/>
</dbReference>
<evidence type="ECO:0000259" key="5">
    <source>
        <dbReference type="PROSITE" id="PS50075"/>
    </source>
</evidence>
<sequence>MTTSTPHPPGTSNQPEEPRTPAASDEAGPQKAPGPAEAPRPSAGSGTPAPPEEARTPGGVYRRPVSPTERLYLAAGQPRGAMALRIVVEGDGLPDPDRLRAAVARAAQTCPGSRLVRSGPLWTAGGPPPHVLHAPPARGRFDVSDPHTARLLTDRSGPADQPGCEVLVVPGAGGARTTLVFSASHALMDGHGALTWVREVFRALRGEAARPAADPSTDLGVLRRLAADQGGRPRRRPAPLPGRRSPLGPAAAAGSPSQTLWLRRTLPGRHPALTARLAQAVADTARLDTRAMVPVDLRRHLPHLAAATGNLTLPLFLDLRPGQDWAAAHTRLLTALAEGGELAAGFEAGLVRRLPGPALAALLRAAQSAAVRTDRHLASAVVSHLGRLDTGELSGGGFTAATAYALPVHAPLVPLSFAVAETADTTEITLGVRAADPSLPRRAPAFLDAVLDRLLAGGADTRTGAPAAPAVPSAQAAPAGATVVDLFRAQAARTPAAVALDGPAGPVTYAELDRRSDAVAAELVRRGTARQDLVGLVVDRTPEGVAALWGILKAGAAYVPLDPAHPGPRVRGVLASCGARLTLTRRHLVPGLAGFVPGELLAVEDVPTPAQPADPPAAAGTAPAPGDLAYVMHTSGSTGRPKGVLVEHRGLAAFVRWMTGLCRVGEGTRFGFASSYAFDISCFPLFLPLLAGGTAVLAPEAPSPAVLRALVAEHRADTLALTPSHLALLDGDGGGRLRTLLLGGEELTPAAVRSAYAAFGTGCRLINGYGPTEATVACLAHVVDDTETGPSLPLGTPGPDLRVDLVAEDGTPIGSGPQDAGRVGEIVVHGVQVARGYHRPDQAPAEPAGAGTPFATGPDGVRSYRTGDLGRRLPGGGIAFAGRADGQVKVAGHRIEPAEITAALEAHPGVARAAVTTRRRPGARGPVLCAYAVPARGTTATAPAAADPAAPAESGPAPSAGAPSADELRAHLAGILPRHLIPAHILTVAALPATVSGKTDFDALPDPFAGTAAPPTAEPPEPPEPAGTDPGGSPAALHARVARHWATVLGVDASVLTADSDFQALGGDSLALVEMLSAVSADLLTPDQARRLTEDLAVLVRDLTLGRVCDRLTAVREGTTA</sequence>
<feature type="compositionally biased region" description="Low complexity" evidence="4">
    <location>
        <begin position="1005"/>
        <end position="1015"/>
    </location>
</feature>
<evidence type="ECO:0000256" key="1">
    <source>
        <dbReference type="ARBA" id="ARBA00001957"/>
    </source>
</evidence>
<feature type="compositionally biased region" description="Low complexity" evidence="4">
    <location>
        <begin position="241"/>
        <end position="257"/>
    </location>
</feature>
<dbReference type="GO" id="GO:0043041">
    <property type="term" value="P:amino acid activation for nonribosomal peptide biosynthetic process"/>
    <property type="evidence" value="ECO:0007669"/>
    <property type="project" value="TreeGrafter"/>
</dbReference>
<dbReference type="InterPro" id="IPR025110">
    <property type="entry name" value="AMP-bd_C"/>
</dbReference>
<dbReference type="InterPro" id="IPR036736">
    <property type="entry name" value="ACP-like_sf"/>
</dbReference>
<dbReference type="InterPro" id="IPR000873">
    <property type="entry name" value="AMP-dep_synth/lig_dom"/>
</dbReference>
<dbReference type="Gene3D" id="3.40.50.12780">
    <property type="entry name" value="N-terminal domain of ligase-like"/>
    <property type="match status" value="1"/>
</dbReference>
<accession>A0A344UB69</accession>